<dbReference type="GeneID" id="81366462"/>
<dbReference type="GO" id="GO:0016020">
    <property type="term" value="C:membrane"/>
    <property type="evidence" value="ECO:0007669"/>
    <property type="project" value="UniProtKB-SubCell"/>
</dbReference>
<reference evidence="10" key="2">
    <citation type="journal article" date="2023" name="IMA Fungus">
        <title>Comparative genomic study of the Penicillium genus elucidates a diverse pangenome and 15 lateral gene transfer events.</title>
        <authorList>
            <person name="Petersen C."/>
            <person name="Sorensen T."/>
            <person name="Nielsen M.R."/>
            <person name="Sondergaard T.E."/>
            <person name="Sorensen J.L."/>
            <person name="Fitzpatrick D.A."/>
            <person name="Frisvad J.C."/>
            <person name="Nielsen K.L."/>
        </authorList>
    </citation>
    <scope>NUCLEOTIDE SEQUENCE</scope>
    <source>
        <strain evidence="10">IBT 29677</strain>
    </source>
</reference>
<keyword evidence="11" id="KW-1185">Reference proteome</keyword>
<feature type="transmembrane region" description="Helical" evidence="8">
    <location>
        <begin position="453"/>
        <end position="472"/>
    </location>
</feature>
<dbReference type="SUPFAM" id="SSF103473">
    <property type="entry name" value="MFS general substrate transporter"/>
    <property type="match status" value="1"/>
</dbReference>
<evidence type="ECO:0000256" key="8">
    <source>
        <dbReference type="SAM" id="Phobius"/>
    </source>
</evidence>
<keyword evidence="3 7" id="KW-0813">Transport</keyword>
<proteinExistence type="inferred from homology"/>
<feature type="transmembrane region" description="Helical" evidence="8">
    <location>
        <begin position="423"/>
        <end position="441"/>
    </location>
</feature>
<evidence type="ECO:0000256" key="1">
    <source>
        <dbReference type="ARBA" id="ARBA00004141"/>
    </source>
</evidence>
<dbReference type="Proteomes" id="UP001147747">
    <property type="component" value="Unassembled WGS sequence"/>
</dbReference>
<dbReference type="Pfam" id="PF00083">
    <property type="entry name" value="Sugar_tr"/>
    <property type="match status" value="1"/>
</dbReference>
<sequence length="521" mass="56755">MVANTVVTTSGADAYNSLSNNTHEQWTKDAGLRRLNLGVGLMFTSAAANGYDGSLMNGLLALPLFLKDLGDIDSNVEGLIIAGVSLGGTPSFIPASYFADAFGRKKCVALGSTIMVCASVIQAATNGHWAFFGTRLMMGVGLGFAQTAAPPLTTEIAHPRHRGTITAIFQSTWYCGAVLSAIITLATLYLSSSWSWRIPCLMQAFFPLLQLFGLLVVPESPRWLIFKGRREEALEILARYHANGDQTDELVLFEYREICEAIDHEKSIAESSGWSAFFATRGAIHRLMICVLVGFMIQWAGNGIVSYYLAPILKTVGITSSSQQAGINLALQAWNGLSALGGAFATEKFGRRPLWLLSTAMMFVFFGLVTALSGIFAERHIKAAGSASVAMLFLFFGSYALAYTPLSIAYPVEILPYHLRAKGLSLCLTVVFAAGFFNQYVNPIAFAALAWKFYFVYVACLAVFIFIIYFLFPETKGRTLEEIAVVFDGDSVQTTSGFEYEKQVLPRKAKSPSKTEIEHVA</sequence>
<feature type="transmembrane region" description="Helical" evidence="8">
    <location>
        <begin position="287"/>
        <end position="309"/>
    </location>
</feature>
<feature type="transmembrane region" description="Helical" evidence="8">
    <location>
        <begin position="329"/>
        <end position="347"/>
    </location>
</feature>
<evidence type="ECO:0000256" key="5">
    <source>
        <dbReference type="ARBA" id="ARBA00022989"/>
    </source>
</evidence>
<keyword evidence="6 8" id="KW-0472">Membrane</keyword>
<evidence type="ECO:0000313" key="11">
    <source>
        <dbReference type="Proteomes" id="UP001147747"/>
    </source>
</evidence>
<dbReference type="PROSITE" id="PS50850">
    <property type="entry name" value="MFS"/>
    <property type="match status" value="1"/>
</dbReference>
<evidence type="ECO:0000313" key="10">
    <source>
        <dbReference type="EMBL" id="KAJ5408962.1"/>
    </source>
</evidence>
<feature type="transmembrane region" description="Helical" evidence="8">
    <location>
        <begin position="171"/>
        <end position="190"/>
    </location>
</feature>
<gene>
    <name evidence="10" type="ORF">N7509_002845</name>
</gene>
<dbReference type="InterPro" id="IPR005828">
    <property type="entry name" value="MFS_sugar_transport-like"/>
</dbReference>
<feature type="transmembrane region" description="Helical" evidence="8">
    <location>
        <begin position="383"/>
        <end position="402"/>
    </location>
</feature>
<dbReference type="EMBL" id="JAPZBU010000004">
    <property type="protein sequence ID" value="KAJ5408962.1"/>
    <property type="molecule type" value="Genomic_DNA"/>
</dbReference>
<comment type="similarity">
    <text evidence="2 7">Belongs to the major facilitator superfamily. Sugar transporter (TC 2.A.1.1) family.</text>
</comment>
<comment type="caution">
    <text evidence="10">The sequence shown here is derived from an EMBL/GenBank/DDBJ whole genome shotgun (WGS) entry which is preliminary data.</text>
</comment>
<dbReference type="PANTHER" id="PTHR48022:SF64">
    <property type="entry name" value="MAJOR FACILITATOR SUPERFAMILY (MFS) PROFILE DOMAIN-CONTAINING PROTEIN"/>
    <property type="match status" value="1"/>
</dbReference>
<organism evidence="10 11">
    <name type="scientific">Penicillium cosmopolitanum</name>
    <dbReference type="NCBI Taxonomy" id="1131564"/>
    <lineage>
        <taxon>Eukaryota</taxon>
        <taxon>Fungi</taxon>
        <taxon>Dikarya</taxon>
        <taxon>Ascomycota</taxon>
        <taxon>Pezizomycotina</taxon>
        <taxon>Eurotiomycetes</taxon>
        <taxon>Eurotiomycetidae</taxon>
        <taxon>Eurotiales</taxon>
        <taxon>Aspergillaceae</taxon>
        <taxon>Penicillium</taxon>
    </lineage>
</organism>
<dbReference type="InterPro" id="IPR005829">
    <property type="entry name" value="Sugar_transporter_CS"/>
</dbReference>
<dbReference type="InterPro" id="IPR020846">
    <property type="entry name" value="MFS_dom"/>
</dbReference>
<evidence type="ECO:0000256" key="4">
    <source>
        <dbReference type="ARBA" id="ARBA00022692"/>
    </source>
</evidence>
<dbReference type="PANTHER" id="PTHR48022">
    <property type="entry name" value="PLASTIDIC GLUCOSE TRANSPORTER 4"/>
    <property type="match status" value="1"/>
</dbReference>
<evidence type="ECO:0000256" key="6">
    <source>
        <dbReference type="ARBA" id="ARBA00023136"/>
    </source>
</evidence>
<dbReference type="PROSITE" id="PS00217">
    <property type="entry name" value="SUGAR_TRANSPORT_2"/>
    <property type="match status" value="1"/>
</dbReference>
<keyword evidence="4 8" id="KW-0812">Transmembrane</keyword>
<name>A0A9W9W9J3_9EURO</name>
<dbReference type="Gene3D" id="1.20.1250.20">
    <property type="entry name" value="MFS general substrate transporter like domains"/>
    <property type="match status" value="1"/>
</dbReference>
<dbReference type="InterPro" id="IPR050360">
    <property type="entry name" value="MFS_Sugar_Transporters"/>
</dbReference>
<evidence type="ECO:0000256" key="2">
    <source>
        <dbReference type="ARBA" id="ARBA00010992"/>
    </source>
</evidence>
<dbReference type="OrthoDB" id="6133115at2759"/>
<evidence type="ECO:0000256" key="3">
    <source>
        <dbReference type="ARBA" id="ARBA00022448"/>
    </source>
</evidence>
<keyword evidence="5 8" id="KW-1133">Transmembrane helix</keyword>
<dbReference type="AlphaFoldDB" id="A0A9W9W9J3"/>
<comment type="subcellular location">
    <subcellularLocation>
        <location evidence="1">Membrane</location>
        <topology evidence="1">Multi-pass membrane protein</topology>
    </subcellularLocation>
</comment>
<dbReference type="FunFam" id="1.20.1250.20:FF:000134">
    <property type="entry name" value="MFS sugar transporter protein"/>
    <property type="match status" value="1"/>
</dbReference>
<evidence type="ECO:0000259" key="9">
    <source>
        <dbReference type="PROSITE" id="PS50850"/>
    </source>
</evidence>
<dbReference type="RefSeq" id="XP_056493277.1">
    <property type="nucleotide sequence ID" value="XM_056627482.1"/>
</dbReference>
<reference evidence="10" key="1">
    <citation type="submission" date="2022-12" db="EMBL/GenBank/DDBJ databases">
        <authorList>
            <person name="Petersen C."/>
        </authorList>
    </citation>
    <scope>NUCLEOTIDE SEQUENCE</scope>
    <source>
        <strain evidence="10">IBT 29677</strain>
    </source>
</reference>
<dbReference type="InterPro" id="IPR036259">
    <property type="entry name" value="MFS_trans_sf"/>
</dbReference>
<protein>
    <recommendedName>
        <fullName evidence="9">Major facilitator superfamily (MFS) profile domain-containing protein</fullName>
    </recommendedName>
</protein>
<feature type="transmembrane region" description="Helical" evidence="8">
    <location>
        <begin position="196"/>
        <end position="217"/>
    </location>
</feature>
<dbReference type="GO" id="GO:0005351">
    <property type="term" value="F:carbohydrate:proton symporter activity"/>
    <property type="evidence" value="ECO:0007669"/>
    <property type="project" value="TreeGrafter"/>
</dbReference>
<feature type="domain" description="Major facilitator superfamily (MFS) profile" evidence="9">
    <location>
        <begin position="38"/>
        <end position="476"/>
    </location>
</feature>
<accession>A0A9W9W9J3</accession>
<feature type="transmembrane region" description="Helical" evidence="8">
    <location>
        <begin position="354"/>
        <end position="377"/>
    </location>
</feature>
<dbReference type="InterPro" id="IPR003663">
    <property type="entry name" value="Sugar/inositol_transpt"/>
</dbReference>
<dbReference type="PROSITE" id="PS00216">
    <property type="entry name" value="SUGAR_TRANSPORT_1"/>
    <property type="match status" value="1"/>
</dbReference>
<evidence type="ECO:0000256" key="7">
    <source>
        <dbReference type="RuleBase" id="RU003346"/>
    </source>
</evidence>
<dbReference type="NCBIfam" id="TIGR00879">
    <property type="entry name" value="SP"/>
    <property type="match status" value="1"/>
</dbReference>